<dbReference type="EMBL" id="SDKK01000001">
    <property type="protein sequence ID" value="TYC62109.1"/>
    <property type="molecule type" value="Genomic_DNA"/>
</dbReference>
<gene>
    <name evidence="1" type="ORF">ETQ85_00685</name>
</gene>
<dbReference type="Proteomes" id="UP000389128">
    <property type="component" value="Unassembled WGS sequence"/>
</dbReference>
<name>A0A6C2D998_9RHOO</name>
<protein>
    <submittedName>
        <fullName evidence="1">Uncharacterized protein</fullName>
    </submittedName>
</protein>
<reference evidence="1 2" key="1">
    <citation type="submission" date="2019-01" db="EMBL/GenBank/DDBJ databases">
        <title>Zoogloea oleivorans genome sequencing and assembly.</title>
        <authorList>
            <person name="Tancsics A."/>
            <person name="Farkas M."/>
            <person name="Kriszt B."/>
            <person name="Maroti G."/>
            <person name="Horvath B."/>
        </authorList>
    </citation>
    <scope>NUCLEOTIDE SEQUENCE [LARGE SCALE GENOMIC DNA]</scope>
    <source>
        <strain evidence="1 2">Buc</strain>
    </source>
</reference>
<sequence length="222" mass="24263">MLNAGLVLVAAALVAVAPRLPRLRQRYDSNALAPITDKPDAEPGDENLKRRLMAWVMDNAGNGATLLPWSHPTVPCVLSCATVPADARLTVRHFGYRLAGYHQLDERSRLGGILYRLGVQLRPLIWFLPRRTDEPWDDAWLEAADETRIKALARWQPRRPTLIVLDHPAAGLAARVAGALGCAAKSADQPIRLLILGPVSADELATFTKPPLALNGARQRNG</sequence>
<keyword evidence="2" id="KW-1185">Reference proteome</keyword>
<accession>A0A6C2D998</accession>
<organism evidence="1 2">
    <name type="scientific">Zoogloea oleivorans</name>
    <dbReference type="NCBI Taxonomy" id="1552750"/>
    <lineage>
        <taxon>Bacteria</taxon>
        <taxon>Pseudomonadati</taxon>
        <taxon>Pseudomonadota</taxon>
        <taxon>Betaproteobacteria</taxon>
        <taxon>Rhodocyclales</taxon>
        <taxon>Zoogloeaceae</taxon>
        <taxon>Zoogloea</taxon>
    </lineage>
</organism>
<evidence type="ECO:0000313" key="1">
    <source>
        <dbReference type="EMBL" id="TYC62109.1"/>
    </source>
</evidence>
<dbReference type="AlphaFoldDB" id="A0A6C2D998"/>
<dbReference type="OrthoDB" id="9180935at2"/>
<comment type="caution">
    <text evidence="1">The sequence shown here is derived from an EMBL/GenBank/DDBJ whole genome shotgun (WGS) entry which is preliminary data.</text>
</comment>
<evidence type="ECO:0000313" key="2">
    <source>
        <dbReference type="Proteomes" id="UP000389128"/>
    </source>
</evidence>
<dbReference type="RefSeq" id="WP_148577199.1">
    <property type="nucleotide sequence ID" value="NZ_SDKK01000001.1"/>
</dbReference>
<proteinExistence type="predicted"/>